<evidence type="ECO:0000313" key="1">
    <source>
        <dbReference type="EMBL" id="KAJ8974274.1"/>
    </source>
</evidence>
<dbReference type="EMBL" id="JAPWTJ010001025">
    <property type="protein sequence ID" value="KAJ8974274.1"/>
    <property type="molecule type" value="Genomic_DNA"/>
</dbReference>
<comment type="caution">
    <text evidence="1">The sequence shown here is derived from an EMBL/GenBank/DDBJ whole genome shotgun (WGS) entry which is preliminary data.</text>
</comment>
<accession>A0ABQ9J9F4</accession>
<organism evidence="1 2">
    <name type="scientific">Molorchus minor</name>
    <dbReference type="NCBI Taxonomy" id="1323400"/>
    <lineage>
        <taxon>Eukaryota</taxon>
        <taxon>Metazoa</taxon>
        <taxon>Ecdysozoa</taxon>
        <taxon>Arthropoda</taxon>
        <taxon>Hexapoda</taxon>
        <taxon>Insecta</taxon>
        <taxon>Pterygota</taxon>
        <taxon>Neoptera</taxon>
        <taxon>Endopterygota</taxon>
        <taxon>Coleoptera</taxon>
        <taxon>Polyphaga</taxon>
        <taxon>Cucujiformia</taxon>
        <taxon>Chrysomeloidea</taxon>
        <taxon>Cerambycidae</taxon>
        <taxon>Lamiinae</taxon>
        <taxon>Monochamini</taxon>
        <taxon>Molorchus</taxon>
    </lineage>
</organism>
<name>A0ABQ9J9F4_9CUCU</name>
<sequence length="405" mass="46370">MRKLMNVTEELKKKQEEGCYKRNTNLRVPQIEVSIDIDITVNKNSLQFPKNDISINNAVKIKKTDKLEPFADIKAMLEKQDAISVNIKKFENQTAAKLLEFNANKSKIRILENKTIYPPQQVENLTMVQSKEKRSKAIAEKLQKVVQNFNKSISRQNSKKHVDEQKLFRTDTPTAKMGVDKDNVQYGASSGATQELLNMKFLIMLKKKIILGENKFNIQDKSKPTPHKFEFPSRNFTFAERKKIVEHPRSANPQFGSNFFSERSQFFPSSGFGVAFNTMSKNGKDIAGHQNNRFKKPENVDHKQVFLDNDPTRNLNVQKEDNEAGEVVTDTGNFLKMPGMSYKFGNETQFSQILNESYDHEVGYLSPELNTSYINSPPADLATKESDFSSQMFSFGQSNKLFNFN</sequence>
<proteinExistence type="predicted"/>
<protein>
    <submittedName>
        <fullName evidence="1">Uncharacterized protein</fullName>
    </submittedName>
</protein>
<gene>
    <name evidence="1" type="ORF">NQ317_019813</name>
</gene>
<evidence type="ECO:0000313" key="2">
    <source>
        <dbReference type="Proteomes" id="UP001162164"/>
    </source>
</evidence>
<reference evidence="1" key="1">
    <citation type="journal article" date="2023" name="Insect Mol. Biol.">
        <title>Genome sequencing provides insights into the evolution of gene families encoding plant cell wall-degrading enzymes in longhorned beetles.</title>
        <authorList>
            <person name="Shin N.R."/>
            <person name="Okamura Y."/>
            <person name="Kirsch R."/>
            <person name="Pauchet Y."/>
        </authorList>
    </citation>
    <scope>NUCLEOTIDE SEQUENCE</scope>
    <source>
        <strain evidence="1">MMC_N1</strain>
    </source>
</reference>
<dbReference type="Proteomes" id="UP001162164">
    <property type="component" value="Unassembled WGS sequence"/>
</dbReference>
<keyword evidence="2" id="KW-1185">Reference proteome</keyword>